<comment type="subunit">
    <text evidence="9">Component of the dolichol-phosphate mannose (DPM) synthase complex composed of DPM1, DPM2 and DPM3; in the complex interacts directly with DPM3. Component of the glycosylphosphatidylinositol-N-acetylglucosaminyltransferase (GPI-GnT) complex composed at least by PIGA, PIGC, PIGH, PIGP, PIGQ, PIGY and DPM2. Interacts with PIGA, PIGC and PIGQ.</text>
</comment>
<proteinExistence type="inferred from homology"/>
<feature type="transmembrane region" description="Helical" evidence="10">
    <location>
        <begin position="81"/>
        <end position="106"/>
    </location>
</feature>
<dbReference type="GO" id="GO:0030234">
    <property type="term" value="F:enzyme regulator activity"/>
    <property type="evidence" value="ECO:0007669"/>
    <property type="project" value="UniProtKB-UniRule"/>
</dbReference>
<evidence type="ECO:0000256" key="2">
    <source>
        <dbReference type="ARBA" id="ARBA00005478"/>
    </source>
</evidence>
<dbReference type="GO" id="GO:0033185">
    <property type="term" value="C:dolichol-phosphate-mannose synthase complex"/>
    <property type="evidence" value="ECO:0007669"/>
    <property type="project" value="TreeGrafter"/>
</dbReference>
<evidence type="ECO:0000256" key="3">
    <source>
        <dbReference type="ARBA" id="ARBA00018157"/>
    </source>
</evidence>
<evidence type="ECO:0000256" key="1">
    <source>
        <dbReference type="ARBA" id="ARBA00004477"/>
    </source>
</evidence>
<dbReference type="InterPro" id="IPR009914">
    <property type="entry name" value="DPM2"/>
</dbReference>
<evidence type="ECO:0000256" key="8">
    <source>
        <dbReference type="ARBA" id="ARBA00045174"/>
    </source>
</evidence>
<comment type="function">
    <text evidence="10">Regulatory subunit of the dolichol-phosphate mannose (DPM) synthase complex; essential for the ER localization.</text>
</comment>
<dbReference type="PANTHER" id="PTHR15039:SF11">
    <property type="entry name" value="DOLICHOL PHOSPHATE-MANNOSE BIOSYNTHESIS REGULATORY PROTEIN"/>
    <property type="match status" value="1"/>
</dbReference>
<feature type="transmembrane region" description="Helical" evidence="10">
    <location>
        <begin position="40"/>
        <end position="61"/>
    </location>
</feature>
<name>A0A6P4YLS5_BRABE</name>
<dbReference type="UniPathway" id="UPA00378"/>
<keyword evidence="11" id="KW-1185">Reference proteome</keyword>
<dbReference type="GO" id="GO:0180047">
    <property type="term" value="P:dolichol phosphate mannose biosynthetic process"/>
    <property type="evidence" value="ECO:0007669"/>
    <property type="project" value="InterPro"/>
</dbReference>
<evidence type="ECO:0000256" key="10">
    <source>
        <dbReference type="RuleBase" id="RU365084"/>
    </source>
</evidence>
<organism evidence="11 12">
    <name type="scientific">Branchiostoma belcheri</name>
    <name type="common">Amphioxus</name>
    <dbReference type="NCBI Taxonomy" id="7741"/>
    <lineage>
        <taxon>Eukaryota</taxon>
        <taxon>Metazoa</taxon>
        <taxon>Chordata</taxon>
        <taxon>Cephalochordata</taxon>
        <taxon>Leptocardii</taxon>
        <taxon>Amphioxiformes</taxon>
        <taxon>Branchiostomatidae</taxon>
        <taxon>Branchiostoma</taxon>
    </lineage>
</organism>
<dbReference type="AlphaFoldDB" id="A0A6P4YLS5"/>
<dbReference type="GeneID" id="109466386"/>
<evidence type="ECO:0000256" key="4">
    <source>
        <dbReference type="ARBA" id="ARBA00022692"/>
    </source>
</evidence>
<dbReference type="GO" id="GO:0006506">
    <property type="term" value="P:GPI anchor biosynthetic process"/>
    <property type="evidence" value="ECO:0007669"/>
    <property type="project" value="TreeGrafter"/>
</dbReference>
<comment type="similarity">
    <text evidence="2 10">Belongs to the DPM2 family.</text>
</comment>
<keyword evidence="6 10" id="KW-1133">Transmembrane helix</keyword>
<dbReference type="Proteomes" id="UP000515135">
    <property type="component" value="Unplaced"/>
</dbReference>
<accession>A0A6P4YLS5</accession>
<dbReference type="KEGG" id="bbel:109466386"/>
<dbReference type="PANTHER" id="PTHR15039">
    <property type="entry name" value="DOLICHOL PHOSPHATE-MANNOSE BIOSYNTHESIS REGULATORY PROTEIN"/>
    <property type="match status" value="1"/>
</dbReference>
<dbReference type="OrthoDB" id="311279at2759"/>
<evidence type="ECO:0000313" key="12">
    <source>
        <dbReference type="RefSeq" id="XP_019619657.1"/>
    </source>
</evidence>
<sequence>MLEFCGVMGQSLSGQRSPAGEVATLPGSKDHFLATGSDQAVGMCMVALSALIFTYYTVWAVVLPFVDDDHIVHQYFLPRPYAVIIPTVAGVVALSAIGSFFGYVMLQDKMKKKTK</sequence>
<comment type="subcellular location">
    <subcellularLocation>
        <location evidence="1 10">Endoplasmic reticulum membrane</location>
        <topology evidence="1 10">Multi-pass membrane protein</topology>
    </subcellularLocation>
</comment>
<keyword evidence="7 10" id="KW-0472">Membrane</keyword>
<dbReference type="Pfam" id="PF07297">
    <property type="entry name" value="DPM2"/>
    <property type="match status" value="1"/>
</dbReference>
<comment type="function">
    <text evidence="8">Regulates the biosynthesis of dolichol phosphate-mannose. Regulatory subunit of the dolichol-phosphate mannose (DPM) synthase complex; essential for the ER localization and stable expression of DPM1. Part of the glycosylphosphatidylinositol-N-acetylglucosaminyltransferase (GPI-GnT) complex that catalyzes the transfer of N-acetylglucosamine from UDP-N-acetylglucosamine to phosphatidylinositol and participates in the first step of GPI biosynthesis. May act by regulating the GPI-GNT complex.</text>
</comment>
<dbReference type="RefSeq" id="XP_019619657.1">
    <property type="nucleotide sequence ID" value="XM_019764098.1"/>
</dbReference>
<evidence type="ECO:0000256" key="6">
    <source>
        <dbReference type="ARBA" id="ARBA00022989"/>
    </source>
</evidence>
<gene>
    <name evidence="12" type="primary">LOC109466386</name>
</gene>
<dbReference type="GO" id="GO:0005789">
    <property type="term" value="C:endoplasmic reticulum membrane"/>
    <property type="evidence" value="ECO:0007669"/>
    <property type="project" value="UniProtKB-SubCell"/>
</dbReference>
<protein>
    <recommendedName>
        <fullName evidence="3 10">Dolichol phosphate-mannose biosynthesis regulatory protein</fullName>
    </recommendedName>
</protein>
<evidence type="ECO:0000256" key="5">
    <source>
        <dbReference type="ARBA" id="ARBA00022824"/>
    </source>
</evidence>
<reference evidence="12" key="1">
    <citation type="submission" date="2025-08" db="UniProtKB">
        <authorList>
            <consortium name="RefSeq"/>
        </authorList>
    </citation>
    <scope>IDENTIFICATION</scope>
    <source>
        <tissue evidence="12">Gonad</tissue>
    </source>
</reference>
<comment type="pathway">
    <text evidence="10">Protein modification; protein glycosylation.</text>
</comment>
<evidence type="ECO:0000313" key="11">
    <source>
        <dbReference type="Proteomes" id="UP000515135"/>
    </source>
</evidence>
<keyword evidence="5 10" id="KW-0256">Endoplasmic reticulum</keyword>
<keyword evidence="4 10" id="KW-0812">Transmembrane</keyword>
<evidence type="ECO:0000256" key="9">
    <source>
        <dbReference type="ARBA" id="ARBA00046896"/>
    </source>
</evidence>
<evidence type="ECO:0000256" key="7">
    <source>
        <dbReference type="ARBA" id="ARBA00023136"/>
    </source>
</evidence>